<gene>
    <name evidence="1" type="ORF">L798_03200</name>
</gene>
<dbReference type="InParanoid" id="A0A067RFN9"/>
<name>A0A067RFN9_ZOONE</name>
<sequence>RLPDLNPPFFLWGYLKDAAYSTEPATLQELQQEIERCCTAVPAATLVATSQLVAHRCQLCHESNRGHFEHLQ</sequence>
<dbReference type="InterPro" id="IPR036397">
    <property type="entry name" value="RNaseH_sf"/>
</dbReference>
<evidence type="ECO:0000313" key="1">
    <source>
        <dbReference type="EMBL" id="KDR21863.1"/>
    </source>
</evidence>
<protein>
    <submittedName>
        <fullName evidence="1">Uncharacterized protein</fullName>
    </submittedName>
</protein>
<dbReference type="AlphaFoldDB" id="A0A067RFN9"/>
<organism evidence="1 2">
    <name type="scientific">Zootermopsis nevadensis</name>
    <name type="common">Dampwood termite</name>
    <dbReference type="NCBI Taxonomy" id="136037"/>
    <lineage>
        <taxon>Eukaryota</taxon>
        <taxon>Metazoa</taxon>
        <taxon>Ecdysozoa</taxon>
        <taxon>Arthropoda</taxon>
        <taxon>Hexapoda</taxon>
        <taxon>Insecta</taxon>
        <taxon>Pterygota</taxon>
        <taxon>Neoptera</taxon>
        <taxon>Polyneoptera</taxon>
        <taxon>Dictyoptera</taxon>
        <taxon>Blattodea</taxon>
        <taxon>Blattoidea</taxon>
        <taxon>Termitoidae</taxon>
        <taxon>Termopsidae</taxon>
        <taxon>Zootermopsis</taxon>
    </lineage>
</organism>
<evidence type="ECO:0000313" key="2">
    <source>
        <dbReference type="Proteomes" id="UP000027135"/>
    </source>
</evidence>
<feature type="non-terminal residue" evidence="1">
    <location>
        <position position="1"/>
    </location>
</feature>
<dbReference type="Proteomes" id="UP000027135">
    <property type="component" value="Unassembled WGS sequence"/>
</dbReference>
<dbReference type="EMBL" id="KK852532">
    <property type="protein sequence ID" value="KDR21863.1"/>
    <property type="molecule type" value="Genomic_DNA"/>
</dbReference>
<reference evidence="1 2" key="1">
    <citation type="journal article" date="2014" name="Nat. Commun.">
        <title>Molecular traces of alternative social organization in a termite genome.</title>
        <authorList>
            <person name="Terrapon N."/>
            <person name="Li C."/>
            <person name="Robertson H.M."/>
            <person name="Ji L."/>
            <person name="Meng X."/>
            <person name="Booth W."/>
            <person name="Chen Z."/>
            <person name="Childers C.P."/>
            <person name="Glastad K.M."/>
            <person name="Gokhale K."/>
            <person name="Gowin J."/>
            <person name="Gronenberg W."/>
            <person name="Hermansen R.A."/>
            <person name="Hu H."/>
            <person name="Hunt B.G."/>
            <person name="Huylmans A.K."/>
            <person name="Khalil S.M."/>
            <person name="Mitchell R.D."/>
            <person name="Munoz-Torres M.C."/>
            <person name="Mustard J.A."/>
            <person name="Pan H."/>
            <person name="Reese J.T."/>
            <person name="Scharf M.E."/>
            <person name="Sun F."/>
            <person name="Vogel H."/>
            <person name="Xiao J."/>
            <person name="Yang W."/>
            <person name="Yang Z."/>
            <person name="Yang Z."/>
            <person name="Zhou J."/>
            <person name="Zhu J."/>
            <person name="Brent C.S."/>
            <person name="Elsik C.G."/>
            <person name="Goodisman M.A."/>
            <person name="Liberles D.A."/>
            <person name="Roe R.M."/>
            <person name="Vargo E.L."/>
            <person name="Vilcinskas A."/>
            <person name="Wang J."/>
            <person name="Bornberg-Bauer E."/>
            <person name="Korb J."/>
            <person name="Zhang G."/>
            <person name="Liebig J."/>
        </authorList>
    </citation>
    <scope>NUCLEOTIDE SEQUENCE [LARGE SCALE GENOMIC DNA]</scope>
    <source>
        <tissue evidence="1">Whole organism</tissue>
    </source>
</reference>
<dbReference type="OMA" id="KSHAIRF"/>
<dbReference type="GO" id="GO:0003676">
    <property type="term" value="F:nucleic acid binding"/>
    <property type="evidence" value="ECO:0007669"/>
    <property type="project" value="InterPro"/>
</dbReference>
<proteinExistence type="predicted"/>
<dbReference type="PANTHER" id="PTHR47326:SF1">
    <property type="entry name" value="HTH PSQ-TYPE DOMAIN-CONTAINING PROTEIN"/>
    <property type="match status" value="1"/>
</dbReference>
<dbReference type="PANTHER" id="PTHR47326">
    <property type="entry name" value="TRANSPOSABLE ELEMENT TC3 TRANSPOSASE-LIKE PROTEIN"/>
    <property type="match status" value="1"/>
</dbReference>
<accession>A0A067RFN9</accession>
<keyword evidence="2" id="KW-1185">Reference proteome</keyword>
<dbReference type="Gene3D" id="3.30.420.10">
    <property type="entry name" value="Ribonuclease H-like superfamily/Ribonuclease H"/>
    <property type="match status" value="1"/>
</dbReference>